<accession>A0AAC9NNZ0</accession>
<geneLocation type="plasmid" evidence="1 2">
    <name>pFSC454</name>
</geneLocation>
<evidence type="ECO:0000313" key="2">
    <source>
        <dbReference type="Proteomes" id="UP000182459"/>
    </source>
</evidence>
<reference evidence="1 2" key="1">
    <citation type="submission" date="2016-11" db="EMBL/GenBank/DDBJ databases">
        <authorList>
            <person name="Hagglund E."/>
            <person name="Bystrom M."/>
            <person name="Naslund J."/>
            <person name="Stenberg P."/>
            <person name="Sjodin A."/>
        </authorList>
    </citation>
    <scope>NUCLEOTIDE SEQUENCE [LARGE SCALE GENOMIC DNA]</scope>
    <source>
        <strain evidence="1 2">CCUG 58020</strain>
        <plasmid evidence="1 2">pFSC454</plasmid>
    </source>
</reference>
<sequence length="62" mass="7563">MKEIYKSLSYFYKSDKCIKTSFLNYMNDEEVIIDLVKNNEINKGFRILYNTLVTYNNLYFQK</sequence>
<evidence type="ECO:0000313" key="1">
    <source>
        <dbReference type="EMBL" id="APD51340.1"/>
    </source>
</evidence>
<protein>
    <submittedName>
        <fullName evidence="1">Uncharacterized protein</fullName>
    </submittedName>
</protein>
<organism evidence="1 2">
    <name type="scientific">Francisella hispaniensis FSC454</name>
    <dbReference type="NCBI Taxonomy" id="1088883"/>
    <lineage>
        <taxon>Bacteria</taxon>
        <taxon>Pseudomonadati</taxon>
        <taxon>Pseudomonadota</taxon>
        <taxon>Gammaproteobacteria</taxon>
        <taxon>Thiotrichales</taxon>
        <taxon>Francisellaceae</taxon>
        <taxon>Francisella</taxon>
    </lineage>
</organism>
<keyword evidence="1" id="KW-0614">Plasmid</keyword>
<dbReference type="EMBL" id="CP018094">
    <property type="protein sequence ID" value="APD51340.1"/>
    <property type="molecule type" value="Genomic_DNA"/>
</dbReference>
<dbReference type="Proteomes" id="UP000182459">
    <property type="component" value="Plasmid pFSC454"/>
</dbReference>
<gene>
    <name evidence="1" type="ORF">FSC454_09355</name>
</gene>
<name>A0AAC9NNZ0_9GAMM</name>
<proteinExistence type="predicted"/>
<dbReference type="KEGG" id="fhi:FSC454_09355"/>
<keyword evidence="2" id="KW-1185">Reference proteome</keyword>
<dbReference type="AlphaFoldDB" id="A0AAC9NNZ0"/>